<sequence length="95" mass="11057">MSKIKNIKPIPKFKNEDEERNFWATHSATDYFDMSKAIKNPVFPNLKPTTESISLRLPQYLLARIKQLANAKDVPYQSLMKVFLSDRVDRELATN</sequence>
<dbReference type="Proteomes" id="UP000183144">
    <property type="component" value="Unassembled WGS sequence"/>
</dbReference>
<gene>
    <name evidence="1" type="ORF">AUJ59_04345</name>
</gene>
<comment type="caution">
    <text evidence="1">The sequence shown here is derived from an EMBL/GenBank/DDBJ whole genome shotgun (WGS) entry which is preliminary data.</text>
</comment>
<organism evidence="1 2">
    <name type="scientific">Candidatus Beckwithbacteria bacterium CG1_02_47_37</name>
    <dbReference type="NCBI Taxonomy" id="1805034"/>
    <lineage>
        <taxon>Bacteria</taxon>
        <taxon>Candidatus Beckwithiibacteriota</taxon>
    </lineage>
</organism>
<protein>
    <submittedName>
        <fullName evidence="1">Uncharacterized protein</fullName>
    </submittedName>
</protein>
<evidence type="ECO:0000313" key="1">
    <source>
        <dbReference type="EMBL" id="OIN88197.1"/>
    </source>
</evidence>
<accession>A0A1J4RQF1</accession>
<name>A0A1J4RQF1_9BACT</name>
<dbReference type="Pfam" id="PF12441">
    <property type="entry name" value="CopG_antitoxin"/>
    <property type="match status" value="1"/>
</dbReference>
<proteinExistence type="predicted"/>
<dbReference type="EMBL" id="MNUI01000081">
    <property type="protein sequence ID" value="OIN88197.1"/>
    <property type="molecule type" value="Genomic_DNA"/>
</dbReference>
<dbReference type="STRING" id="1805034.AUJ59_04345"/>
<dbReference type="AlphaFoldDB" id="A0A1J4RQF1"/>
<dbReference type="InterPro" id="IPR022148">
    <property type="entry name" value="CopG_antitoxin"/>
</dbReference>
<reference evidence="1 2" key="1">
    <citation type="journal article" date="2016" name="Environ. Microbiol.">
        <title>Genomic resolution of a cold subsurface aquifer community provides metabolic insights for novel microbes adapted to high CO concentrations.</title>
        <authorList>
            <person name="Probst A.J."/>
            <person name="Castelle C.J."/>
            <person name="Singh A."/>
            <person name="Brown C.T."/>
            <person name="Anantharaman K."/>
            <person name="Sharon I."/>
            <person name="Hug L.A."/>
            <person name="Burstein D."/>
            <person name="Emerson J.B."/>
            <person name="Thomas B.C."/>
            <person name="Banfield J.F."/>
        </authorList>
    </citation>
    <scope>NUCLEOTIDE SEQUENCE [LARGE SCALE GENOMIC DNA]</scope>
    <source>
        <strain evidence="1">CG1_02_47_37</strain>
    </source>
</reference>
<evidence type="ECO:0000313" key="2">
    <source>
        <dbReference type="Proteomes" id="UP000183144"/>
    </source>
</evidence>